<name>A0A364RD33_9BACT</name>
<feature type="chain" id="PRO_5016628098" description="DUF4136 domain-containing protein" evidence="1">
    <location>
        <begin position="23"/>
        <end position="228"/>
    </location>
</feature>
<dbReference type="EMBL" id="QMDV01000003">
    <property type="protein sequence ID" value="RAU82184.1"/>
    <property type="molecule type" value="Genomic_DNA"/>
</dbReference>
<accession>A0A364RD33</accession>
<evidence type="ECO:0000313" key="3">
    <source>
        <dbReference type="Proteomes" id="UP000251692"/>
    </source>
</evidence>
<dbReference type="OrthoDB" id="850165at2"/>
<reference evidence="2 3" key="1">
    <citation type="submission" date="2018-06" db="EMBL/GenBank/DDBJ databases">
        <authorList>
            <person name="Liu Z.-W."/>
        </authorList>
    </citation>
    <scope>NUCLEOTIDE SEQUENCE [LARGE SCALE GENOMIC DNA]</scope>
    <source>
        <strain evidence="2 3">2b14</strain>
    </source>
</reference>
<proteinExistence type="predicted"/>
<dbReference type="PROSITE" id="PS51257">
    <property type="entry name" value="PROKAR_LIPOPROTEIN"/>
    <property type="match status" value="1"/>
</dbReference>
<organism evidence="2 3">
    <name type="scientific">Pontibacter arcticus</name>
    <dbReference type="NCBI Taxonomy" id="2080288"/>
    <lineage>
        <taxon>Bacteria</taxon>
        <taxon>Pseudomonadati</taxon>
        <taxon>Bacteroidota</taxon>
        <taxon>Cytophagia</taxon>
        <taxon>Cytophagales</taxon>
        <taxon>Hymenobacteraceae</taxon>
        <taxon>Pontibacter</taxon>
    </lineage>
</organism>
<evidence type="ECO:0000313" key="2">
    <source>
        <dbReference type="EMBL" id="RAU82184.1"/>
    </source>
</evidence>
<protein>
    <recommendedName>
        <fullName evidence="4">DUF4136 domain-containing protein</fullName>
    </recommendedName>
</protein>
<evidence type="ECO:0008006" key="4">
    <source>
        <dbReference type="Google" id="ProtNLM"/>
    </source>
</evidence>
<feature type="signal peptide" evidence="1">
    <location>
        <begin position="1"/>
        <end position="22"/>
    </location>
</feature>
<dbReference type="AlphaFoldDB" id="A0A364RD33"/>
<keyword evidence="3" id="KW-1185">Reference proteome</keyword>
<dbReference type="RefSeq" id="WP_112305777.1">
    <property type="nucleotide sequence ID" value="NZ_QMDV01000003.1"/>
</dbReference>
<comment type="caution">
    <text evidence="2">The sequence shown here is derived from an EMBL/GenBank/DDBJ whole genome shotgun (WGS) entry which is preliminary data.</text>
</comment>
<evidence type="ECO:0000256" key="1">
    <source>
        <dbReference type="SAM" id="SignalP"/>
    </source>
</evidence>
<gene>
    <name evidence="2" type="ORF">DP923_10295</name>
</gene>
<sequence length="228" mass="24849">MKTNLLLSLILKMTLFFCLLFAATSCIPVTNYTSSTGGCPQAFAAGDKILVGEMKGVSANRSYVLYEKLSEQLTAAGLQPAYTTEQEIYLRMKGIKPDLAPDSINLAKMQQMGYAYYLKPTVGNLASGTGYVTASAAEVREMHQYNTPEDASETTATLRYEVYSTASQKLLYTLVTTTKMIGLSLPNNDYENGTRGQTTVNASTVSLAMNKALKKSTKKLLENCNCCQ</sequence>
<dbReference type="Proteomes" id="UP000251692">
    <property type="component" value="Unassembled WGS sequence"/>
</dbReference>
<reference evidence="2 3" key="2">
    <citation type="submission" date="2018-07" db="EMBL/GenBank/DDBJ databases">
        <title>Pontibacter sp. 2b14 genomic sequence and assembly.</title>
        <authorList>
            <person name="Du Z.-J."/>
        </authorList>
    </citation>
    <scope>NUCLEOTIDE SEQUENCE [LARGE SCALE GENOMIC DNA]</scope>
    <source>
        <strain evidence="2 3">2b14</strain>
    </source>
</reference>
<keyword evidence="1" id="KW-0732">Signal</keyword>